<dbReference type="EMBL" id="KE652759">
    <property type="protein sequence ID" value="EQL00581.1"/>
    <property type="molecule type" value="Genomic_DNA"/>
</dbReference>
<dbReference type="eggNOG" id="KOG1712">
    <property type="taxonomic scope" value="Eukaryota"/>
</dbReference>
<dbReference type="GO" id="GO:0071949">
    <property type="term" value="F:FAD binding"/>
    <property type="evidence" value="ECO:0007669"/>
    <property type="project" value="InterPro"/>
</dbReference>
<dbReference type="Gene3D" id="3.30.465.10">
    <property type="match status" value="1"/>
</dbReference>
<feature type="compositionally biased region" description="Polar residues" evidence="5">
    <location>
        <begin position="13"/>
        <end position="23"/>
    </location>
</feature>
<evidence type="ECO:0000256" key="4">
    <source>
        <dbReference type="ARBA" id="ARBA00023002"/>
    </source>
</evidence>
<evidence type="ECO:0000256" key="1">
    <source>
        <dbReference type="ARBA" id="ARBA00005466"/>
    </source>
</evidence>
<dbReference type="HOGENOM" id="CLU_003324_0_0_1"/>
<name>T5ADT8_OPHSC</name>
<dbReference type="PANTHER" id="PTHR42973:SF25">
    <property type="entry name" value="PHOSPHOMEVALONATE KINASE"/>
    <property type="match status" value="1"/>
</dbReference>
<dbReference type="PANTHER" id="PTHR42973">
    <property type="entry name" value="BINDING OXIDOREDUCTASE, PUTATIVE (AFU_ORTHOLOGUE AFUA_1G17690)-RELATED"/>
    <property type="match status" value="1"/>
</dbReference>
<feature type="region of interest" description="Disordered" evidence="5">
    <location>
        <begin position="1"/>
        <end position="23"/>
    </location>
</feature>
<dbReference type="Gene3D" id="3.40.50.2020">
    <property type="match status" value="1"/>
</dbReference>
<comment type="similarity">
    <text evidence="1">Belongs to the oxygen-dependent FAD-linked oxidoreductase family.</text>
</comment>
<dbReference type="OrthoDB" id="415825at2759"/>
<dbReference type="InterPro" id="IPR027417">
    <property type="entry name" value="P-loop_NTPase"/>
</dbReference>
<dbReference type="CDD" id="cd06223">
    <property type="entry name" value="PRTases_typeI"/>
    <property type="match status" value="1"/>
</dbReference>
<proteinExistence type="inferred from homology"/>
<evidence type="ECO:0000256" key="3">
    <source>
        <dbReference type="ARBA" id="ARBA00022827"/>
    </source>
</evidence>
<keyword evidence="2" id="KW-0285">Flavoprotein</keyword>
<dbReference type="Proteomes" id="UP000019374">
    <property type="component" value="Unassembled WGS sequence"/>
</dbReference>
<dbReference type="AlphaFoldDB" id="T5ADT8"/>
<dbReference type="InterPro" id="IPR050416">
    <property type="entry name" value="FAD-linked_Oxidoreductase"/>
</dbReference>
<dbReference type="Gene3D" id="3.40.50.150">
    <property type="entry name" value="Vaccinia Virus protein VP39"/>
    <property type="match status" value="1"/>
</dbReference>
<keyword evidence="4" id="KW-0560">Oxidoreductase</keyword>
<dbReference type="SUPFAM" id="SSF56176">
    <property type="entry name" value="FAD-binding/transporter-associated domain-like"/>
    <property type="match status" value="1"/>
</dbReference>
<dbReference type="InterPro" id="IPR029063">
    <property type="entry name" value="SAM-dependent_MTases_sf"/>
</dbReference>
<dbReference type="GO" id="GO:0016740">
    <property type="term" value="F:transferase activity"/>
    <property type="evidence" value="ECO:0007669"/>
    <property type="project" value="UniProtKB-KW"/>
</dbReference>
<evidence type="ECO:0000256" key="2">
    <source>
        <dbReference type="ARBA" id="ARBA00022630"/>
    </source>
</evidence>
<dbReference type="InterPro" id="IPR016166">
    <property type="entry name" value="FAD-bd_PCMH"/>
</dbReference>
<reference evidence="7 8" key="1">
    <citation type="journal article" date="2013" name="Chin. Sci. Bull.">
        <title>Genome survey uncovers the secrets of sex and lifestyle in caterpillar fungus.</title>
        <authorList>
            <person name="Hu X."/>
            <person name="Zhang Y."/>
            <person name="Xiao G."/>
            <person name="Zheng P."/>
            <person name="Xia Y."/>
            <person name="Zhang X."/>
            <person name="St Leger R.J."/>
            <person name="Liu X."/>
            <person name="Wang C."/>
        </authorList>
    </citation>
    <scope>NUCLEOTIDE SEQUENCE [LARGE SCALE GENOMIC DNA]</scope>
    <source>
        <strain evidence="8">Co18 / CGMCC 3.14243</strain>
        <tissue evidence="7">Fruit-body</tissue>
    </source>
</reference>
<dbReference type="InterPro" id="IPR000836">
    <property type="entry name" value="PRTase_dom"/>
</dbReference>
<feature type="domain" description="FAD-binding PCMH-type" evidence="6">
    <location>
        <begin position="299"/>
        <end position="483"/>
    </location>
</feature>
<dbReference type="SUPFAM" id="SSF53271">
    <property type="entry name" value="PRTase-like"/>
    <property type="match status" value="1"/>
</dbReference>
<organism evidence="7 8">
    <name type="scientific">Ophiocordyceps sinensis (strain Co18 / CGMCC 3.14243)</name>
    <name type="common">Yarsagumba caterpillar fungus</name>
    <name type="synonym">Hirsutella sinensis</name>
    <dbReference type="NCBI Taxonomy" id="911162"/>
    <lineage>
        <taxon>Eukaryota</taxon>
        <taxon>Fungi</taxon>
        <taxon>Dikarya</taxon>
        <taxon>Ascomycota</taxon>
        <taxon>Pezizomycotina</taxon>
        <taxon>Sordariomycetes</taxon>
        <taxon>Hypocreomycetidae</taxon>
        <taxon>Hypocreales</taxon>
        <taxon>Ophiocordycipitaceae</taxon>
        <taxon>Ophiocordyceps</taxon>
    </lineage>
</organism>
<dbReference type="Gene3D" id="3.40.462.20">
    <property type="match status" value="1"/>
</dbReference>
<evidence type="ECO:0000256" key="5">
    <source>
        <dbReference type="SAM" id="MobiDB-lite"/>
    </source>
</evidence>
<dbReference type="Gene3D" id="3.40.50.300">
    <property type="entry name" value="P-loop containing nucleotide triphosphate hydrolases"/>
    <property type="match status" value="1"/>
</dbReference>
<keyword evidence="3" id="KW-0274">FAD</keyword>
<dbReference type="GO" id="GO:0016491">
    <property type="term" value="F:oxidoreductase activity"/>
    <property type="evidence" value="ECO:0007669"/>
    <property type="project" value="UniProtKB-KW"/>
</dbReference>
<dbReference type="Pfam" id="PF00156">
    <property type="entry name" value="Pribosyltran"/>
    <property type="match status" value="1"/>
</dbReference>
<dbReference type="PROSITE" id="PS51387">
    <property type="entry name" value="FAD_PCMH"/>
    <property type="match status" value="1"/>
</dbReference>
<feature type="region of interest" description="Disordered" evidence="5">
    <location>
        <begin position="856"/>
        <end position="889"/>
    </location>
</feature>
<sequence length="1106" mass="119577">MATLESLKKTLGQKMTPTTTQPLSDSQYGAGFDILAQGSRWTTYQHFIVPQLALLLAPLIASRVRISVLEVGPGPKSVLGLLPEHQRRNISRYAAFEPNELFVTALEEWLRPTSDTRSPLPCLASPPDIRPSRFVLDGSNVTERFDVVLFCHSMYGMKPKHSFIQRALDMLPERPRGGIVVVFHRGETLHLDGLSCHRTASFPTGVMRVADDDEVLDCFARFVAGVVVQDGDADRAVQVEWRRVCRELGRREEAHPDHLTFSSPTVMAAFTQHATALPELTARVPLAARDNRVKNRAARLHHPASVMRPTTIRHVQQCVRWALNHGVGLTIVGGGHSGHCRWTNVVSVDMGAFDQVHITRSEADSDFVVAEAGCQTGDIVAKVMAAGLTVPLGARPSVGAGLWLQGGIGHLARLHGLSCDAIVGVVVVSVASGQVMYVGHVPSQHRPAGAVKPDNETDLLWAIKGAGTNFGVVVSVTFRAYAAPTYSVRNWLVPLGDRRQARLLLGRLDEFVAGELPRNLSVDAYLYWDTGKLRLGVTTFEACTTRPTSETRPLGEILGLADDAKTVDGVGLFETDMYMSGMHGGHGGGKTSSFKRCLFLKSIGSVNVAKALVSAVETRPSPLCYLHLLQGGGAVADVAPEATAFGCRDWDFACVITGVWSRDQDGTGEARAAVRWVYDVAGDLLPLSTGAYGADLGPDPRDAALAVKAFGPNLPRLARLKHTSDPGNVLAYACPLPKAPMEQKLIVLVTGESCAGKDYCADVWVSVLTSVLAAHRLKARAVSISDATKPLSRYFKAQVRQRPRLPEEVFLRVVDEAVDAHVLFITGMRDEAPVPSLSHLVPGSRLLEVRVEASREQRQLRRGHGHADDEDGDKDGKEDGDKDDNSRPSFIFINESTGSEAATTFSQRHLLPLFDEQLRRLASMVRSVPDFPRPAIEFRHVLDISQQPGGLATCTSLLQSHFAGDWAKVDAVACCEIGGLVYASALAARVHVPLALIREAGKLPPPTVSVVKAPSHVSARASEETRFEMGCHVVPRGASVVVVDDVLATGKTLCAVLQLLRGAGIRAGDVSVMVVAEFPLHRGRQLLRSHGFGGVEIRSLLVFDGV</sequence>
<protein>
    <submittedName>
        <fullName evidence="7">Phosphoribosyl transferase domain protein</fullName>
    </submittedName>
</protein>
<accession>T5ADT8</accession>
<feature type="compositionally biased region" description="Basic and acidic residues" evidence="5">
    <location>
        <begin position="874"/>
        <end position="886"/>
    </location>
</feature>
<dbReference type="InterPro" id="IPR016169">
    <property type="entry name" value="FAD-bd_PCMH_sub2"/>
</dbReference>
<gene>
    <name evidence="7" type="ORF">OCS_03711</name>
</gene>
<dbReference type="InterPro" id="IPR006094">
    <property type="entry name" value="Oxid_FAD_bind_N"/>
</dbReference>
<dbReference type="InterPro" id="IPR029057">
    <property type="entry name" value="PRTase-like"/>
</dbReference>
<evidence type="ECO:0000313" key="7">
    <source>
        <dbReference type="EMBL" id="EQL00581.1"/>
    </source>
</evidence>
<evidence type="ECO:0000313" key="8">
    <source>
        <dbReference type="Proteomes" id="UP000019374"/>
    </source>
</evidence>
<keyword evidence="7" id="KW-0808">Transferase</keyword>
<dbReference type="InterPro" id="IPR036318">
    <property type="entry name" value="FAD-bd_PCMH-like_sf"/>
</dbReference>
<evidence type="ECO:0000259" key="6">
    <source>
        <dbReference type="PROSITE" id="PS51387"/>
    </source>
</evidence>
<dbReference type="Pfam" id="PF01565">
    <property type="entry name" value="FAD_binding_4"/>
    <property type="match status" value="1"/>
</dbReference>